<dbReference type="InterPro" id="IPR002931">
    <property type="entry name" value="Transglutaminase-like"/>
</dbReference>
<evidence type="ECO:0000256" key="1">
    <source>
        <dbReference type="SAM" id="MobiDB-lite"/>
    </source>
</evidence>
<dbReference type="EnsemblMetazoa" id="G11882.1">
    <property type="protein sequence ID" value="G11882.1:cds"/>
    <property type="gene ID" value="G11882"/>
</dbReference>
<dbReference type="Gene3D" id="3.10.620.30">
    <property type="match status" value="1"/>
</dbReference>
<dbReference type="Proteomes" id="UP000005408">
    <property type="component" value="Unassembled WGS sequence"/>
</dbReference>
<protein>
    <submittedName>
        <fullName evidence="3">Kyphoscoliosis peptidase</fullName>
    </submittedName>
    <submittedName>
        <fullName evidence="4">TGc domain-containing protein</fullName>
    </submittedName>
</protein>
<dbReference type="SUPFAM" id="SSF54001">
    <property type="entry name" value="Cysteine proteinases"/>
    <property type="match status" value="1"/>
</dbReference>
<feature type="domain" description="Transglutaminase-like" evidence="2">
    <location>
        <begin position="152"/>
        <end position="222"/>
    </location>
</feature>
<keyword evidence="5" id="KW-1185">Reference proteome</keyword>
<evidence type="ECO:0000259" key="2">
    <source>
        <dbReference type="SMART" id="SM00460"/>
    </source>
</evidence>
<proteinExistence type="predicted"/>
<dbReference type="PANTHER" id="PTHR46333:SF2">
    <property type="entry name" value="CYTOKINESIS PROTEIN 3"/>
    <property type="match status" value="1"/>
</dbReference>
<dbReference type="InterPro" id="IPR052557">
    <property type="entry name" value="CAP/Cytokinesis_protein"/>
</dbReference>
<dbReference type="PANTHER" id="PTHR46333">
    <property type="entry name" value="CYTOKINESIS PROTEIN 3"/>
    <property type="match status" value="1"/>
</dbReference>
<evidence type="ECO:0000313" key="4">
    <source>
        <dbReference type="EnsemblMetazoa" id="G11882.1:cds"/>
    </source>
</evidence>
<dbReference type="InterPro" id="IPR056564">
    <property type="entry name" value="Ig-like_KY"/>
</dbReference>
<dbReference type="Pfam" id="PF23265">
    <property type="entry name" value="Ig-like_KY"/>
    <property type="match status" value="2"/>
</dbReference>
<dbReference type="SMART" id="SM00460">
    <property type="entry name" value="TGc"/>
    <property type="match status" value="1"/>
</dbReference>
<dbReference type="Pfam" id="PF01841">
    <property type="entry name" value="Transglut_core"/>
    <property type="match status" value="1"/>
</dbReference>
<dbReference type="GO" id="GO:0005737">
    <property type="term" value="C:cytoplasm"/>
    <property type="evidence" value="ECO:0007669"/>
    <property type="project" value="TreeGrafter"/>
</dbReference>
<sequence length="606" mass="69415">MGCGQTKPAEGESRKKSVTFKDPPVDFIEPSPKNVFVLTPQLTVTPDNGIYPPKPPKTRRREIIPDDIIFQTLDDHALKVPKSMESSVEALCRYVIKPAKNDMEKCRLFYRWITNNISQVVLNELLKILVYIWYDTAALFQGKRKPTDAESVLKLKTSVCIGYANLFSALCRCANITVQKISGYAKGYDYNPDTRFELGHATTHTWNAVHVDGEWRFVDCTWGAGNCDEMKKFHFDYHDHFYFMDPDHFILTHFPYERDINMAIAWQLLQEPWPLDKFNAYIKPSMRAIEWGVEFVSHQSNVVFTNAVSIFELKSRKTLSVLNGELIPEKGESNRAYSYAYKCGPDVYKIVVRPPSVGKFSLRILANPENDEEAFLLVSYVIKCLSTDGLVRAFPYHWGIWGPSVGLANHGLILNNVCPLIMAENGEIEIKLPLEKELEASSRLTHAENLVKESDNYVLTEINGGNLYARARLPKEGYYKLQIMVKLDDDKYKTILTYLLGSTQTLLGTNKLPRCYRAAREFQCRLLEPLRYELPRNTRVRIRLKCSRNLSLVLKKQNLDVQKHDGVWDFLSTTPNAGEKFFISGKLLDESCNGSTYKGLYEFSII</sequence>
<organism evidence="3">
    <name type="scientific">Magallana gigas</name>
    <name type="common">Pacific oyster</name>
    <name type="synonym">Crassostrea gigas</name>
    <dbReference type="NCBI Taxonomy" id="29159"/>
    <lineage>
        <taxon>Eukaryota</taxon>
        <taxon>Metazoa</taxon>
        <taxon>Spiralia</taxon>
        <taxon>Lophotrochozoa</taxon>
        <taxon>Mollusca</taxon>
        <taxon>Bivalvia</taxon>
        <taxon>Autobranchia</taxon>
        <taxon>Pteriomorphia</taxon>
        <taxon>Ostreida</taxon>
        <taxon>Ostreoidea</taxon>
        <taxon>Ostreidae</taxon>
        <taxon>Magallana</taxon>
    </lineage>
</organism>
<dbReference type="AlphaFoldDB" id="K1R874"/>
<dbReference type="EMBL" id="JH818702">
    <property type="protein sequence ID" value="EKC30166.1"/>
    <property type="molecule type" value="Genomic_DNA"/>
</dbReference>
<dbReference type="HOGENOM" id="CLU_023412_1_0_1"/>
<accession>K1R874</accession>
<dbReference type="InterPro" id="IPR038765">
    <property type="entry name" value="Papain-like_cys_pep_sf"/>
</dbReference>
<name>K1R874_MAGGI</name>
<reference evidence="4" key="2">
    <citation type="submission" date="2022-08" db="UniProtKB">
        <authorList>
            <consortium name="EnsemblMetazoa"/>
        </authorList>
    </citation>
    <scope>IDENTIFICATION</scope>
    <source>
        <strain evidence="4">05x7-T-G4-1.051#20</strain>
    </source>
</reference>
<feature type="region of interest" description="Disordered" evidence="1">
    <location>
        <begin position="1"/>
        <end position="25"/>
    </location>
</feature>
<evidence type="ECO:0000313" key="3">
    <source>
        <dbReference type="EMBL" id="EKC30166.1"/>
    </source>
</evidence>
<evidence type="ECO:0000313" key="5">
    <source>
        <dbReference type="Proteomes" id="UP000005408"/>
    </source>
</evidence>
<gene>
    <name evidence="3" type="ORF">CGI_10021991</name>
</gene>
<reference evidence="3" key="1">
    <citation type="journal article" date="2012" name="Nature">
        <title>The oyster genome reveals stress adaptation and complexity of shell formation.</title>
        <authorList>
            <person name="Zhang G."/>
            <person name="Fang X."/>
            <person name="Guo X."/>
            <person name="Li L."/>
            <person name="Luo R."/>
            <person name="Xu F."/>
            <person name="Yang P."/>
            <person name="Zhang L."/>
            <person name="Wang X."/>
            <person name="Qi H."/>
            <person name="Xiong Z."/>
            <person name="Que H."/>
            <person name="Xie Y."/>
            <person name="Holland P.W."/>
            <person name="Paps J."/>
            <person name="Zhu Y."/>
            <person name="Wu F."/>
            <person name="Chen Y."/>
            <person name="Wang J."/>
            <person name="Peng C."/>
            <person name="Meng J."/>
            <person name="Yang L."/>
            <person name="Liu J."/>
            <person name="Wen B."/>
            <person name="Zhang N."/>
            <person name="Huang Z."/>
            <person name="Zhu Q."/>
            <person name="Feng Y."/>
            <person name="Mount A."/>
            <person name="Hedgecock D."/>
            <person name="Xu Z."/>
            <person name="Liu Y."/>
            <person name="Domazet-Loso T."/>
            <person name="Du Y."/>
            <person name="Sun X."/>
            <person name="Zhang S."/>
            <person name="Liu B."/>
            <person name="Cheng P."/>
            <person name="Jiang X."/>
            <person name="Li J."/>
            <person name="Fan D."/>
            <person name="Wang W."/>
            <person name="Fu W."/>
            <person name="Wang T."/>
            <person name="Wang B."/>
            <person name="Zhang J."/>
            <person name="Peng Z."/>
            <person name="Li Y."/>
            <person name="Li N."/>
            <person name="Wang J."/>
            <person name="Chen M."/>
            <person name="He Y."/>
            <person name="Tan F."/>
            <person name="Song X."/>
            <person name="Zheng Q."/>
            <person name="Huang R."/>
            <person name="Yang H."/>
            <person name="Du X."/>
            <person name="Chen L."/>
            <person name="Yang M."/>
            <person name="Gaffney P.M."/>
            <person name="Wang S."/>
            <person name="Luo L."/>
            <person name="She Z."/>
            <person name="Ming Y."/>
            <person name="Huang W."/>
            <person name="Zhang S."/>
            <person name="Huang B."/>
            <person name="Zhang Y."/>
            <person name="Qu T."/>
            <person name="Ni P."/>
            <person name="Miao G."/>
            <person name="Wang J."/>
            <person name="Wang Q."/>
            <person name="Steinberg C.E."/>
            <person name="Wang H."/>
            <person name="Li N."/>
            <person name="Qian L."/>
            <person name="Zhang G."/>
            <person name="Li Y."/>
            <person name="Yang H."/>
            <person name="Liu X."/>
            <person name="Wang J."/>
            <person name="Yin Y."/>
            <person name="Wang J."/>
        </authorList>
    </citation>
    <scope>NUCLEOTIDE SEQUENCE [LARGE SCALE GENOMIC DNA]</scope>
    <source>
        <strain evidence="3">05x7-T-G4-1.051#20</strain>
    </source>
</reference>